<dbReference type="OrthoDB" id="2405944at2759"/>
<dbReference type="SUPFAM" id="SSF52540">
    <property type="entry name" value="P-loop containing nucleoside triphosphate hydrolases"/>
    <property type="match status" value="1"/>
</dbReference>
<dbReference type="eggNOG" id="ENOG502S4EU">
    <property type="taxonomic scope" value="Eukaryota"/>
</dbReference>
<dbReference type="GeneID" id="27901619"/>
<dbReference type="STRING" id="692275.M3DE39"/>
<dbReference type="AlphaFoldDB" id="M3DE39"/>
<organism evidence="1 2">
    <name type="scientific">Sphaerulina musiva (strain SO2202)</name>
    <name type="common">Poplar stem canker fungus</name>
    <name type="synonym">Septoria musiva</name>
    <dbReference type="NCBI Taxonomy" id="692275"/>
    <lineage>
        <taxon>Eukaryota</taxon>
        <taxon>Fungi</taxon>
        <taxon>Dikarya</taxon>
        <taxon>Ascomycota</taxon>
        <taxon>Pezizomycotina</taxon>
        <taxon>Dothideomycetes</taxon>
        <taxon>Dothideomycetidae</taxon>
        <taxon>Mycosphaerellales</taxon>
        <taxon>Mycosphaerellaceae</taxon>
        <taxon>Sphaerulina</taxon>
    </lineage>
</organism>
<dbReference type="RefSeq" id="XP_016764146.1">
    <property type="nucleotide sequence ID" value="XM_016904482.1"/>
</dbReference>
<sequence length="377" mass="43043">MSSKPVFVATHPRACSTAFERVFMTRRHDIQTIHEPFGDAFYYGPERMGTRFAKDTEACQQSGFANSTFKTIMDRIDRESAEGKRVFIKDITHYLLPPNSQPARIAPSLHTIKRGVGTNQSSVLSGGVSGDEKVTADHDSGVVMTPASSRPSSPPFPYEAYENSEAEDKNPTVVPREILEKFHFTFLIRHPRSAIPSYYRCCIPPLVERTQFAPFMPEEAGYDELRRLFDYLKDEGLVGPKVAARDGELKPGQVEICVIDADDMLDDPEGILRQYCDSIGLEFDRDMLQWDSEESHAFAREQFEKWNGFHDDAINSTDLKPRLHKHKPKSDEQLYAEWIEKYGQEAADVIKKTVDANVKDYEYLKQFCIPQKRRDSI</sequence>
<dbReference type="Gene3D" id="3.40.50.300">
    <property type="entry name" value="P-loop containing nucleotide triphosphate hydrolases"/>
    <property type="match status" value="1"/>
</dbReference>
<evidence type="ECO:0008006" key="3">
    <source>
        <dbReference type="Google" id="ProtNLM"/>
    </source>
</evidence>
<dbReference type="Pfam" id="PF19798">
    <property type="entry name" value="Sulfotransfer_5"/>
    <property type="match status" value="1"/>
</dbReference>
<protein>
    <recommendedName>
        <fullName evidence="3">P-loop containing nucleoside triphosphate hydrolase protein</fullName>
    </recommendedName>
</protein>
<dbReference type="Proteomes" id="UP000016931">
    <property type="component" value="Unassembled WGS sequence"/>
</dbReference>
<evidence type="ECO:0000313" key="2">
    <source>
        <dbReference type="Proteomes" id="UP000016931"/>
    </source>
</evidence>
<accession>M3DE39</accession>
<evidence type="ECO:0000313" key="1">
    <source>
        <dbReference type="EMBL" id="EMF16025.1"/>
    </source>
</evidence>
<dbReference type="PANTHER" id="PTHR48419">
    <property type="entry name" value="SULFOTRANSFERASE DOMAIN-CONTAINING PROTEIN"/>
    <property type="match status" value="1"/>
</dbReference>
<dbReference type="OMA" id="QCIHEPF"/>
<dbReference type="InterPro" id="IPR053226">
    <property type="entry name" value="Pyrrolopyrazine_biosynth_F"/>
</dbReference>
<proteinExistence type="predicted"/>
<gene>
    <name evidence="1" type="ORF">SEPMUDRAFT_147721</name>
</gene>
<dbReference type="HOGENOM" id="CLU_033907_0_0_1"/>
<dbReference type="PANTHER" id="PTHR48419:SF1">
    <property type="entry name" value="SULFOTRANSFERASE DOMAIN-CONTAINING PROTEIN"/>
    <property type="match status" value="1"/>
</dbReference>
<reference evidence="1 2" key="1">
    <citation type="journal article" date="2012" name="PLoS Pathog.">
        <title>Diverse lifestyles and strategies of plant pathogenesis encoded in the genomes of eighteen Dothideomycetes fungi.</title>
        <authorList>
            <person name="Ohm R.A."/>
            <person name="Feau N."/>
            <person name="Henrissat B."/>
            <person name="Schoch C.L."/>
            <person name="Horwitz B.A."/>
            <person name="Barry K.W."/>
            <person name="Condon B.J."/>
            <person name="Copeland A.C."/>
            <person name="Dhillon B."/>
            <person name="Glaser F."/>
            <person name="Hesse C.N."/>
            <person name="Kosti I."/>
            <person name="LaButti K."/>
            <person name="Lindquist E.A."/>
            <person name="Lucas S."/>
            <person name="Salamov A.A."/>
            <person name="Bradshaw R.E."/>
            <person name="Ciuffetti L."/>
            <person name="Hamelin R.C."/>
            <person name="Kema G.H.J."/>
            <person name="Lawrence C."/>
            <person name="Scott J.A."/>
            <person name="Spatafora J.W."/>
            <person name="Turgeon B.G."/>
            <person name="de Wit P.J.G.M."/>
            <person name="Zhong S."/>
            <person name="Goodwin S.B."/>
            <person name="Grigoriev I.V."/>
        </authorList>
    </citation>
    <scope>NUCLEOTIDE SEQUENCE [LARGE SCALE GENOMIC DNA]</scope>
    <source>
        <strain evidence="1 2">SO2202</strain>
    </source>
</reference>
<dbReference type="EMBL" id="KB456261">
    <property type="protein sequence ID" value="EMF16025.1"/>
    <property type="molecule type" value="Genomic_DNA"/>
</dbReference>
<dbReference type="InterPro" id="IPR027417">
    <property type="entry name" value="P-loop_NTPase"/>
</dbReference>
<name>M3DE39_SPHMS</name>
<keyword evidence="2" id="KW-1185">Reference proteome</keyword>